<dbReference type="Proteomes" id="UP000247188">
    <property type="component" value="Segment"/>
</dbReference>
<reference evidence="2" key="1">
    <citation type="submission" date="2018-04" db="EMBL/GenBank/DDBJ databases">
        <authorList>
            <person name="Go L.Y."/>
            <person name="Mitchell J.A."/>
        </authorList>
    </citation>
    <scope>NUCLEOTIDE SEQUENCE [LARGE SCALE GENOMIC DNA]</scope>
</reference>
<dbReference type="EMBL" id="MH155870">
    <property type="protein sequence ID" value="AWN05278.1"/>
    <property type="molecule type" value="Genomic_DNA"/>
</dbReference>
<dbReference type="RefSeq" id="YP_010754678.1">
    <property type="nucleotide sequence ID" value="NC_073462.1"/>
</dbReference>
<proteinExistence type="predicted"/>
<evidence type="ECO:0000313" key="2">
    <source>
        <dbReference type="Proteomes" id="UP000247188"/>
    </source>
</evidence>
<organism evidence="1 2">
    <name type="scientific">Streptomyces phage Ibantik</name>
    <dbReference type="NCBI Taxonomy" id="2182397"/>
    <lineage>
        <taxon>Viruses</taxon>
        <taxon>Duplodnaviria</taxon>
        <taxon>Heunggongvirae</taxon>
        <taxon>Uroviricota</taxon>
        <taxon>Caudoviricetes</taxon>
        <taxon>Ibantikvirus</taxon>
        <taxon>Ibantikvirus ibantik</taxon>
    </lineage>
</organism>
<keyword evidence="2" id="KW-1185">Reference proteome</keyword>
<accession>A0A2U8UNU7</accession>
<gene>
    <name evidence="1" type="primary">54</name>
    <name evidence="1" type="ORF">SEA_IBANTIK_54</name>
</gene>
<dbReference type="KEGG" id="vg:80019273"/>
<name>A0A2U8UNU7_9CAUD</name>
<sequence>MLQLITSQEASADSGDVLEEIYGGKVETTRTWVETGALLVTEVTGQPFGRYFMLVITDAVDEDDVLELHRLAGELRKNLCDCVVERERVFKPHPFFPGSKYFDLVTVYGG</sequence>
<dbReference type="GeneID" id="80019273"/>
<evidence type="ECO:0000313" key="1">
    <source>
        <dbReference type="EMBL" id="AWN05278.1"/>
    </source>
</evidence>
<protein>
    <submittedName>
        <fullName evidence="1">Uncharacterized protein</fullName>
    </submittedName>
</protein>